<name>A0A9N9YHD2_9HYPO</name>
<evidence type="ECO:0000313" key="5">
    <source>
        <dbReference type="Proteomes" id="UP000696573"/>
    </source>
</evidence>
<evidence type="ECO:0000313" key="4">
    <source>
        <dbReference type="EMBL" id="CAH0023783.1"/>
    </source>
</evidence>
<protein>
    <submittedName>
        <fullName evidence="4">Uncharacterized protein</fullName>
    </submittedName>
</protein>
<dbReference type="InterPro" id="IPR021858">
    <property type="entry name" value="Fun_TF"/>
</dbReference>
<keyword evidence="2" id="KW-0539">Nucleus</keyword>
<proteinExistence type="predicted"/>
<dbReference type="Pfam" id="PF11951">
    <property type="entry name" value="Fungal_trans_2"/>
    <property type="match status" value="1"/>
</dbReference>
<feature type="region of interest" description="Disordered" evidence="3">
    <location>
        <begin position="1"/>
        <end position="27"/>
    </location>
</feature>
<evidence type="ECO:0000256" key="3">
    <source>
        <dbReference type="SAM" id="MobiDB-lite"/>
    </source>
</evidence>
<accession>A0A9N9YHD2</accession>
<comment type="caution">
    <text evidence="4">The sequence shown here is derived from an EMBL/GenBank/DDBJ whole genome shotgun (WGS) entry which is preliminary data.</text>
</comment>
<dbReference type="Proteomes" id="UP000696573">
    <property type="component" value="Unassembled WGS sequence"/>
</dbReference>
<dbReference type="OrthoDB" id="3362851at2759"/>
<reference evidence="4" key="1">
    <citation type="submission" date="2021-10" db="EMBL/GenBank/DDBJ databases">
        <authorList>
            <person name="Piombo E."/>
        </authorList>
    </citation>
    <scope>NUCLEOTIDE SEQUENCE</scope>
</reference>
<evidence type="ECO:0000256" key="1">
    <source>
        <dbReference type="ARBA" id="ARBA00004123"/>
    </source>
</evidence>
<organism evidence="4 5">
    <name type="scientific">Clonostachys rhizophaga</name>
    <dbReference type="NCBI Taxonomy" id="160324"/>
    <lineage>
        <taxon>Eukaryota</taxon>
        <taxon>Fungi</taxon>
        <taxon>Dikarya</taxon>
        <taxon>Ascomycota</taxon>
        <taxon>Pezizomycotina</taxon>
        <taxon>Sordariomycetes</taxon>
        <taxon>Hypocreomycetidae</taxon>
        <taxon>Hypocreales</taxon>
        <taxon>Bionectriaceae</taxon>
        <taxon>Clonostachys</taxon>
    </lineage>
</organism>
<dbReference type="AlphaFoldDB" id="A0A9N9YHD2"/>
<evidence type="ECO:0000256" key="2">
    <source>
        <dbReference type="ARBA" id="ARBA00023242"/>
    </source>
</evidence>
<dbReference type="PANTHER" id="PTHR37534">
    <property type="entry name" value="TRANSCRIPTIONAL ACTIVATOR PROTEIN UGA3"/>
    <property type="match status" value="1"/>
</dbReference>
<dbReference type="PANTHER" id="PTHR37534:SF20">
    <property type="entry name" value="PRO1A C6 ZINK-FINGER PROTEIN"/>
    <property type="match status" value="1"/>
</dbReference>
<dbReference type="GO" id="GO:0005634">
    <property type="term" value="C:nucleus"/>
    <property type="evidence" value="ECO:0007669"/>
    <property type="project" value="UniProtKB-SubCell"/>
</dbReference>
<dbReference type="EMBL" id="CABFNQ020000694">
    <property type="protein sequence ID" value="CAH0023783.1"/>
    <property type="molecule type" value="Genomic_DNA"/>
</dbReference>
<sequence>MAALNIDSPRGHSSNTRDDGRFGNGFDSWPRITSGTGVFVRNGRPHFENAKRRGAFILSPFVALVPSQLDVFEQMSAMLLYRQSLGGAGALPSTDRIKEFEQALQPAYAPFKPLSTKSLMPPTDSSSTSHYAFLRAYQHTALIYLYREVCGLSTSHPVVQQHVDACLDTINMISNSSEAINCLVFPLCVAGSHSLAVPRQRQILKMLLAVQNEMRFTSLHHLIEFLEGCWRVNPEERLWLETFTTLNPNIINF</sequence>
<comment type="subcellular location">
    <subcellularLocation>
        <location evidence="1">Nucleus</location>
    </subcellularLocation>
</comment>
<gene>
    <name evidence="4" type="ORF">CRHIZ90672A_00000192</name>
</gene>
<keyword evidence="5" id="KW-1185">Reference proteome</keyword>